<accession>A0ABV4AGN3</accession>
<sequence length="186" mass="20870">MTEREARLAALVAQAEQGGSGLPPVDRWHPAHNGRIDIRIAVDGTWYHEGEPIRRDALVRVFSSILRRDDDGIVLVTPAERLLIEVDDAPFMAVTVEQLTGEQGPRLLFTTLSGDAVIAGPEHRLWVELTEDGEPRPYLHVRGGLNARLHRNVFYQLVEWAQPREQDDETSLWVESDGASFLLGTF</sequence>
<dbReference type="Pfam" id="PF21028">
    <property type="entry name" value="DUF1285_C"/>
    <property type="match status" value="1"/>
</dbReference>
<evidence type="ECO:0000313" key="3">
    <source>
        <dbReference type="EMBL" id="MEY1661864.1"/>
    </source>
</evidence>
<evidence type="ECO:0000259" key="2">
    <source>
        <dbReference type="Pfam" id="PF21028"/>
    </source>
</evidence>
<feature type="domain" description="DUF1285" evidence="1">
    <location>
        <begin position="23"/>
        <end position="89"/>
    </location>
</feature>
<proteinExistence type="predicted"/>
<reference evidence="3 4" key="1">
    <citation type="submission" date="2024-07" db="EMBL/GenBank/DDBJ databases">
        <authorList>
            <person name="Ren Q."/>
        </authorList>
    </citation>
    <scope>NUCLEOTIDE SEQUENCE [LARGE SCALE GENOMIC DNA]</scope>
    <source>
        <strain evidence="3 4">REN37</strain>
    </source>
</reference>
<dbReference type="EMBL" id="JBGCUO010000001">
    <property type="protein sequence ID" value="MEY1661864.1"/>
    <property type="molecule type" value="Genomic_DNA"/>
</dbReference>
<evidence type="ECO:0000313" key="4">
    <source>
        <dbReference type="Proteomes" id="UP001562065"/>
    </source>
</evidence>
<dbReference type="InterPro" id="IPR048342">
    <property type="entry name" value="DUF1285_C"/>
</dbReference>
<dbReference type="InterPro" id="IPR010707">
    <property type="entry name" value="DUF1285"/>
</dbReference>
<organism evidence="3 4">
    <name type="scientific">Isoalcanivorax beigongshangi</name>
    <dbReference type="NCBI Taxonomy" id="3238810"/>
    <lineage>
        <taxon>Bacteria</taxon>
        <taxon>Pseudomonadati</taxon>
        <taxon>Pseudomonadota</taxon>
        <taxon>Gammaproteobacteria</taxon>
        <taxon>Oceanospirillales</taxon>
        <taxon>Alcanivoracaceae</taxon>
        <taxon>Isoalcanivorax</taxon>
    </lineage>
</organism>
<keyword evidence="4" id="KW-1185">Reference proteome</keyword>
<dbReference type="Gene3D" id="3.10.540.10">
    <property type="entry name" value="duf1285 like domain"/>
    <property type="match status" value="1"/>
</dbReference>
<dbReference type="Gene3D" id="2.30.270.10">
    <property type="entry name" value="duf1285 protein"/>
    <property type="match status" value="1"/>
</dbReference>
<evidence type="ECO:0000259" key="1">
    <source>
        <dbReference type="Pfam" id="PF06938"/>
    </source>
</evidence>
<dbReference type="Proteomes" id="UP001562065">
    <property type="component" value="Unassembled WGS sequence"/>
</dbReference>
<gene>
    <name evidence="3" type="ORF">AB5I84_06840</name>
</gene>
<dbReference type="InterPro" id="IPR048341">
    <property type="entry name" value="DUF1285_N"/>
</dbReference>
<comment type="caution">
    <text evidence="3">The sequence shown here is derived from an EMBL/GenBank/DDBJ whole genome shotgun (WGS) entry which is preliminary data.</text>
</comment>
<dbReference type="RefSeq" id="WP_369455113.1">
    <property type="nucleotide sequence ID" value="NZ_JBGCUO010000001.1"/>
</dbReference>
<protein>
    <submittedName>
        <fullName evidence="3">DUF1285 domain-containing protein</fullName>
    </submittedName>
</protein>
<name>A0ABV4AGN3_9GAMM</name>
<dbReference type="InterPro" id="IPR023361">
    <property type="entry name" value="DUF1285_beta_roll_sf"/>
</dbReference>
<dbReference type="PIRSF" id="PIRSF029557">
    <property type="entry name" value="UCP029557"/>
    <property type="match status" value="1"/>
</dbReference>
<dbReference type="Pfam" id="PF06938">
    <property type="entry name" value="DUF1285_N"/>
    <property type="match status" value="1"/>
</dbReference>
<feature type="domain" description="DUF1285" evidence="2">
    <location>
        <begin position="90"/>
        <end position="183"/>
    </location>
</feature>